<evidence type="ECO:0000313" key="2">
    <source>
        <dbReference type="EMBL" id="CAF9905837.1"/>
    </source>
</evidence>
<dbReference type="Proteomes" id="UP000664169">
    <property type="component" value="Unassembled WGS sequence"/>
</dbReference>
<comment type="caution">
    <text evidence="2">The sequence shown here is derived from an EMBL/GenBank/DDBJ whole genome shotgun (WGS) entry which is preliminary data.</text>
</comment>
<dbReference type="Gene3D" id="3.40.50.720">
    <property type="entry name" value="NAD(P)-binding Rossmann-like Domain"/>
    <property type="match status" value="1"/>
</dbReference>
<evidence type="ECO:0000259" key="1">
    <source>
        <dbReference type="Pfam" id="PF05368"/>
    </source>
</evidence>
<accession>A0A8H3EKS0</accession>
<dbReference type="Pfam" id="PF05368">
    <property type="entry name" value="NmrA"/>
    <property type="match status" value="1"/>
</dbReference>
<dbReference type="SUPFAM" id="SSF51735">
    <property type="entry name" value="NAD(P)-binding Rossmann-fold domains"/>
    <property type="match status" value="1"/>
</dbReference>
<proteinExistence type="predicted"/>
<dbReference type="EMBL" id="CAJPDQ010000002">
    <property type="protein sequence ID" value="CAF9905837.1"/>
    <property type="molecule type" value="Genomic_DNA"/>
</dbReference>
<dbReference type="InterPro" id="IPR036291">
    <property type="entry name" value="NAD(P)-bd_dom_sf"/>
</dbReference>
<gene>
    <name evidence="2" type="ORF">GOMPHAMPRED_003384</name>
</gene>
<dbReference type="AlphaFoldDB" id="A0A8H3EKS0"/>
<organism evidence="2 3">
    <name type="scientific">Gomphillus americanus</name>
    <dbReference type="NCBI Taxonomy" id="1940652"/>
    <lineage>
        <taxon>Eukaryota</taxon>
        <taxon>Fungi</taxon>
        <taxon>Dikarya</taxon>
        <taxon>Ascomycota</taxon>
        <taxon>Pezizomycotina</taxon>
        <taxon>Lecanoromycetes</taxon>
        <taxon>OSLEUM clade</taxon>
        <taxon>Ostropomycetidae</taxon>
        <taxon>Ostropales</taxon>
        <taxon>Graphidaceae</taxon>
        <taxon>Gomphilloideae</taxon>
        <taxon>Gomphillus</taxon>
    </lineage>
</organism>
<dbReference type="PANTHER" id="PTHR43162">
    <property type="match status" value="1"/>
</dbReference>
<dbReference type="InterPro" id="IPR051604">
    <property type="entry name" value="Ergot_Alk_Oxidoreductase"/>
</dbReference>
<name>A0A8H3EKS0_9LECA</name>
<protein>
    <recommendedName>
        <fullName evidence="1">NmrA-like domain-containing protein</fullName>
    </recommendedName>
</protein>
<feature type="domain" description="NmrA-like" evidence="1">
    <location>
        <begin position="2"/>
        <end position="239"/>
    </location>
</feature>
<dbReference type="InterPro" id="IPR008030">
    <property type="entry name" value="NmrA-like"/>
</dbReference>
<evidence type="ECO:0000313" key="3">
    <source>
        <dbReference type="Proteomes" id="UP000664169"/>
    </source>
</evidence>
<reference evidence="2" key="1">
    <citation type="submission" date="2021-03" db="EMBL/GenBank/DDBJ databases">
        <authorList>
            <person name="Tagirdzhanova G."/>
        </authorList>
    </citation>
    <scope>NUCLEOTIDE SEQUENCE</scope>
</reference>
<dbReference type="OrthoDB" id="419598at2759"/>
<dbReference type="PANTHER" id="PTHR43162:SF1">
    <property type="entry name" value="PRESTALK A DIFFERENTIATION PROTEIN A"/>
    <property type="match status" value="1"/>
</dbReference>
<keyword evidence="3" id="KW-1185">Reference proteome</keyword>
<sequence>MSTIIVFGPTGKVGSLVALNVASAGHKTILAMRDPSKPIPVLESDSNSYTRVKADLSDPASVSAAVKETGAKSAFIYVPPGTRDALRDTLEALKDAGIEFVVFLSSYSINGTGQELSSIPQEEIIPYMHASVELNLKAVFGSAYVGLRAGGFATNTLAWVDGVRAGTVKLYMPKFEFDYIAEADIARVGASILTSKDRQAIPPELLVIGPRLVTQEAAVGIIAKTIGKEVKVEELSYEQGVQFAISSGIPPFVAKYLYGKLSTGEGGFTQALISEGSGNIERYTGRKAETYEDWAERNKAVFSG</sequence>